<dbReference type="EMBL" id="JACHGW010000004">
    <property type="protein sequence ID" value="MBB6052532.1"/>
    <property type="molecule type" value="Genomic_DNA"/>
</dbReference>
<reference evidence="1 2" key="1">
    <citation type="submission" date="2020-08" db="EMBL/GenBank/DDBJ databases">
        <title>Genomic Encyclopedia of Type Strains, Phase IV (KMG-IV): sequencing the most valuable type-strain genomes for metagenomic binning, comparative biology and taxonomic classification.</title>
        <authorList>
            <person name="Goeker M."/>
        </authorList>
    </citation>
    <scope>NUCLEOTIDE SEQUENCE [LARGE SCALE GENOMIC DNA]</scope>
    <source>
        <strain evidence="1 2">DSM 23562</strain>
    </source>
</reference>
<organism evidence="1 2">
    <name type="scientific">Armatimonas rosea</name>
    <dbReference type="NCBI Taxonomy" id="685828"/>
    <lineage>
        <taxon>Bacteria</taxon>
        <taxon>Bacillati</taxon>
        <taxon>Armatimonadota</taxon>
        <taxon>Armatimonadia</taxon>
        <taxon>Armatimonadales</taxon>
        <taxon>Armatimonadaceae</taxon>
        <taxon>Armatimonas</taxon>
    </lineage>
</organism>
<gene>
    <name evidence="1" type="ORF">HNQ39_004353</name>
</gene>
<dbReference type="RefSeq" id="WP_184201735.1">
    <property type="nucleotide sequence ID" value="NZ_JACHGW010000004.1"/>
</dbReference>
<comment type="caution">
    <text evidence="1">The sequence shown here is derived from an EMBL/GenBank/DDBJ whole genome shotgun (WGS) entry which is preliminary data.</text>
</comment>
<protein>
    <submittedName>
        <fullName evidence="1">Uncharacterized protein</fullName>
    </submittedName>
</protein>
<accession>A0A7W9W9E5</accession>
<evidence type="ECO:0000313" key="1">
    <source>
        <dbReference type="EMBL" id="MBB6052532.1"/>
    </source>
</evidence>
<proteinExistence type="predicted"/>
<name>A0A7W9W9E5_ARMRO</name>
<dbReference type="Proteomes" id="UP000520814">
    <property type="component" value="Unassembled WGS sequence"/>
</dbReference>
<dbReference type="AlphaFoldDB" id="A0A7W9W9E5"/>
<sequence length="90" mass="10017">MDLEWHSFAMVLSLPHGRETDWESLLKAASPPTGIQCTRRSATLLLFCVEAEMEFLAIEKAETWLHSLAARATPPFPIGLNPQPANEIDV</sequence>
<keyword evidence="2" id="KW-1185">Reference proteome</keyword>
<evidence type="ECO:0000313" key="2">
    <source>
        <dbReference type="Proteomes" id="UP000520814"/>
    </source>
</evidence>